<organism evidence="2 3">
    <name type="scientific">Spelaeicoccus albus</name>
    <dbReference type="NCBI Taxonomy" id="1280376"/>
    <lineage>
        <taxon>Bacteria</taxon>
        <taxon>Bacillati</taxon>
        <taxon>Actinomycetota</taxon>
        <taxon>Actinomycetes</taxon>
        <taxon>Micrococcales</taxon>
        <taxon>Brevibacteriaceae</taxon>
        <taxon>Spelaeicoccus</taxon>
    </lineage>
</organism>
<dbReference type="AlphaFoldDB" id="A0A7Z0D140"/>
<evidence type="ECO:0000313" key="2">
    <source>
        <dbReference type="EMBL" id="NYI66293.1"/>
    </source>
</evidence>
<evidence type="ECO:0000256" key="1">
    <source>
        <dbReference type="SAM" id="MobiDB-lite"/>
    </source>
</evidence>
<name>A0A7Z0D140_9MICO</name>
<gene>
    <name evidence="2" type="ORF">BJY26_000599</name>
</gene>
<comment type="caution">
    <text evidence="2">The sequence shown here is derived from an EMBL/GenBank/DDBJ whole genome shotgun (WGS) entry which is preliminary data.</text>
</comment>
<feature type="compositionally biased region" description="Polar residues" evidence="1">
    <location>
        <begin position="1"/>
        <end position="16"/>
    </location>
</feature>
<protein>
    <submittedName>
        <fullName evidence="2">Uncharacterized protein</fullName>
    </submittedName>
</protein>
<proteinExistence type="predicted"/>
<keyword evidence="3" id="KW-1185">Reference proteome</keyword>
<dbReference type="EMBL" id="JACBZP010000001">
    <property type="protein sequence ID" value="NYI66293.1"/>
    <property type="molecule type" value="Genomic_DNA"/>
</dbReference>
<accession>A0A7Z0D140</accession>
<evidence type="ECO:0000313" key="3">
    <source>
        <dbReference type="Proteomes" id="UP000539111"/>
    </source>
</evidence>
<feature type="region of interest" description="Disordered" evidence="1">
    <location>
        <begin position="1"/>
        <end position="28"/>
    </location>
</feature>
<sequence>MLVNDASTAQNDNMLNSEEEAHTEVPMDDNVLSVVDQIMIEFGRSLGELEGFSTTGADLAILLRREKAPTEAEVRAILEGATK</sequence>
<reference evidence="2 3" key="1">
    <citation type="submission" date="2020-07" db="EMBL/GenBank/DDBJ databases">
        <title>Sequencing the genomes of 1000 actinobacteria strains.</title>
        <authorList>
            <person name="Klenk H.-P."/>
        </authorList>
    </citation>
    <scope>NUCLEOTIDE SEQUENCE [LARGE SCALE GENOMIC DNA]</scope>
    <source>
        <strain evidence="2 3">DSM 26341</strain>
    </source>
</reference>
<dbReference type="Proteomes" id="UP000539111">
    <property type="component" value="Unassembled WGS sequence"/>
</dbReference>